<protein>
    <submittedName>
        <fullName evidence="1">Uncharacterized protein</fullName>
    </submittedName>
</protein>
<evidence type="ECO:0000313" key="1">
    <source>
        <dbReference type="EMBL" id="TXG89621.1"/>
    </source>
</evidence>
<dbReference type="Proteomes" id="UP000471120">
    <property type="component" value="Unassembled WGS sequence"/>
</dbReference>
<organism evidence="1 2">
    <name type="scientific">Rhodococcus rhodnii</name>
    <dbReference type="NCBI Taxonomy" id="38312"/>
    <lineage>
        <taxon>Bacteria</taxon>
        <taxon>Bacillati</taxon>
        <taxon>Actinomycetota</taxon>
        <taxon>Actinomycetes</taxon>
        <taxon>Mycobacteriales</taxon>
        <taxon>Nocardiaceae</taxon>
        <taxon>Rhodococcus</taxon>
    </lineage>
</organism>
<dbReference type="EMBL" id="QRCM01000001">
    <property type="protein sequence ID" value="TXG89621.1"/>
    <property type="molecule type" value="Genomic_DNA"/>
</dbReference>
<sequence>MSPKRGDRVTPPADPSDGWELRFATTEAVKGWDTLCQQVPSNALTAWTELRTRRDQPAPTSRHHCLKGSLATATHRGIAMEQWQYEVTGGGRIWYLVDIDGRTLWIKATGTGHPKATD</sequence>
<name>A0A6P2CD45_9NOCA</name>
<reference evidence="1 2" key="1">
    <citation type="submission" date="2018-07" db="EMBL/GenBank/DDBJ databases">
        <title>Genome sequence of Rhodococcus rhodnii ATCC 35071 from Rhodnius prolixus.</title>
        <authorList>
            <person name="Patel V."/>
            <person name="Vogel K.J."/>
        </authorList>
    </citation>
    <scope>NUCLEOTIDE SEQUENCE [LARGE SCALE GENOMIC DNA]</scope>
    <source>
        <strain evidence="1 2">ATCC 35071</strain>
    </source>
</reference>
<gene>
    <name evidence="1" type="ORF">DW322_04510</name>
</gene>
<accession>A0A6P2CD45</accession>
<evidence type="ECO:0000313" key="2">
    <source>
        <dbReference type="Proteomes" id="UP000471120"/>
    </source>
</evidence>
<proteinExistence type="predicted"/>
<comment type="caution">
    <text evidence="1">The sequence shown here is derived from an EMBL/GenBank/DDBJ whole genome shotgun (WGS) entry which is preliminary data.</text>
</comment>
<dbReference type="AlphaFoldDB" id="A0A6P2CD45"/>